<dbReference type="RefSeq" id="XP_056699197.1">
    <property type="nucleotide sequence ID" value="XM_056843219.1"/>
</dbReference>
<evidence type="ECO:0000259" key="8">
    <source>
        <dbReference type="PROSITE" id="PS50011"/>
    </source>
</evidence>
<evidence type="ECO:0000256" key="7">
    <source>
        <dbReference type="RuleBase" id="RU000304"/>
    </source>
</evidence>
<sequence length="386" mass="43105">MPCFPRLFGKRVESAGRIPEAADEFAGVKNIKLYSYKELRSATDDFCPTNKIGEGGFGSVYKGKLKHGKIAAIKVLSAESQQGVREFLTEIKVISEIQHENLVNLYGCCVEGKHRILVYNYLENNSLSQTLLGRGNCGIDFTWQTRWRICIGIARGLAFLHEEVRPHIVHRDIKASNILLDKDLSPKISDFGLARLMPPNATHVSTRVAGTLGYLAPEYAIRGQLTRKADIYSFGVLLVEIVSGRCNTNMRLPNGDKYLLERIWEYFQRRELIELVDVSLEGKYDAEEACRLFKIGLLCTQDAPKLRPAMSTVVKMLTGEIGFDEKKITAPGLISDLSEVTIRNTNTDARTTSTDKDLYSSSDSVNNSTFSSGATLTFTPVYERSI</sequence>
<evidence type="ECO:0000256" key="3">
    <source>
        <dbReference type="ARBA" id="ARBA00022741"/>
    </source>
</evidence>
<keyword evidence="2" id="KW-0808">Transferase</keyword>
<proteinExistence type="inferred from homology"/>
<dbReference type="RefSeq" id="XP_056699198.1">
    <property type="nucleotide sequence ID" value="XM_056843220.1"/>
</dbReference>
<dbReference type="SMART" id="SM00220">
    <property type="entry name" value="S_TKc"/>
    <property type="match status" value="1"/>
</dbReference>
<dbReference type="InterPro" id="IPR017441">
    <property type="entry name" value="Protein_kinase_ATP_BS"/>
</dbReference>
<dbReference type="GO" id="GO:0004674">
    <property type="term" value="F:protein serine/threonine kinase activity"/>
    <property type="evidence" value="ECO:0000318"/>
    <property type="project" value="GO_Central"/>
</dbReference>
<dbReference type="PROSITE" id="PS50011">
    <property type="entry name" value="PROTEIN_KINASE_DOM"/>
    <property type="match status" value="1"/>
</dbReference>
<evidence type="ECO:0000256" key="6">
    <source>
        <dbReference type="PROSITE-ProRule" id="PRU10141"/>
    </source>
</evidence>
<evidence type="ECO:0000313" key="12">
    <source>
        <dbReference type="RefSeq" id="XP_056699198.1"/>
    </source>
</evidence>
<dbReference type="InterPro" id="IPR008271">
    <property type="entry name" value="Ser/Thr_kinase_AS"/>
</dbReference>
<evidence type="ECO:0000313" key="9">
    <source>
        <dbReference type="Proteomes" id="UP000813463"/>
    </source>
</evidence>
<dbReference type="AlphaFoldDB" id="A0A9R0JF92"/>
<dbReference type="InterPro" id="IPR011009">
    <property type="entry name" value="Kinase-like_dom_sf"/>
</dbReference>
<evidence type="ECO:0000256" key="2">
    <source>
        <dbReference type="ARBA" id="ARBA00022679"/>
    </source>
</evidence>
<keyword evidence="1 7" id="KW-0723">Serine/threonine-protein kinase</keyword>
<dbReference type="GO" id="GO:0005524">
    <property type="term" value="F:ATP binding"/>
    <property type="evidence" value="ECO:0007669"/>
    <property type="project" value="UniProtKB-UniRule"/>
</dbReference>
<dbReference type="Gene3D" id="3.30.200.20">
    <property type="entry name" value="Phosphorylase Kinase, domain 1"/>
    <property type="match status" value="1"/>
</dbReference>
<dbReference type="SUPFAM" id="SSF56112">
    <property type="entry name" value="Protein kinase-like (PK-like)"/>
    <property type="match status" value="1"/>
</dbReference>
<dbReference type="Gene3D" id="1.10.510.10">
    <property type="entry name" value="Transferase(Phosphotransferase) domain 1"/>
    <property type="match status" value="1"/>
</dbReference>
<evidence type="ECO:0000313" key="11">
    <source>
        <dbReference type="RefSeq" id="XP_056699197.1"/>
    </source>
</evidence>
<comment type="similarity">
    <text evidence="7">Belongs to the protein kinase superfamily.</text>
</comment>
<dbReference type="GeneID" id="110805463"/>
<keyword evidence="4 10" id="KW-0418">Kinase</keyword>
<protein>
    <submittedName>
        <fullName evidence="10 11">Cold-responsive protein kinase 1</fullName>
    </submittedName>
</protein>
<feature type="domain" description="Protein kinase" evidence="8">
    <location>
        <begin position="46"/>
        <end position="323"/>
    </location>
</feature>
<dbReference type="PROSITE" id="PS00107">
    <property type="entry name" value="PROTEIN_KINASE_ATP"/>
    <property type="match status" value="1"/>
</dbReference>
<dbReference type="PROSITE" id="PS00108">
    <property type="entry name" value="PROTEIN_KINASE_ST"/>
    <property type="match status" value="1"/>
</dbReference>
<dbReference type="KEGG" id="soe:110805463"/>
<dbReference type="InterPro" id="IPR001245">
    <property type="entry name" value="Ser-Thr/Tyr_kinase_cat_dom"/>
</dbReference>
<reference evidence="9" key="1">
    <citation type="journal article" date="2021" name="Nat. Commun.">
        <title>Genomic analyses provide insights into spinach domestication and the genetic basis of agronomic traits.</title>
        <authorList>
            <person name="Cai X."/>
            <person name="Sun X."/>
            <person name="Xu C."/>
            <person name="Sun H."/>
            <person name="Wang X."/>
            <person name="Ge C."/>
            <person name="Zhang Z."/>
            <person name="Wang Q."/>
            <person name="Fei Z."/>
            <person name="Jiao C."/>
            <person name="Wang Q."/>
        </authorList>
    </citation>
    <scope>NUCLEOTIDE SEQUENCE [LARGE SCALE GENOMIC DNA]</scope>
    <source>
        <strain evidence="9">cv. Varoflay</strain>
    </source>
</reference>
<evidence type="ECO:0000313" key="10">
    <source>
        <dbReference type="RefSeq" id="XP_021866766.2"/>
    </source>
</evidence>
<dbReference type="Pfam" id="PF07714">
    <property type="entry name" value="PK_Tyr_Ser-Thr"/>
    <property type="match status" value="1"/>
</dbReference>
<keyword evidence="3 6" id="KW-0547">Nucleotide-binding</keyword>
<keyword evidence="9" id="KW-1185">Reference proteome</keyword>
<feature type="binding site" evidence="6">
    <location>
        <position position="74"/>
    </location>
    <ligand>
        <name>ATP</name>
        <dbReference type="ChEBI" id="CHEBI:30616"/>
    </ligand>
</feature>
<evidence type="ECO:0000256" key="5">
    <source>
        <dbReference type="ARBA" id="ARBA00022840"/>
    </source>
</evidence>
<dbReference type="Proteomes" id="UP000813463">
    <property type="component" value="Chromosome 4"/>
</dbReference>
<accession>A0A9R0JF92</accession>
<evidence type="ECO:0000256" key="1">
    <source>
        <dbReference type="ARBA" id="ARBA00022527"/>
    </source>
</evidence>
<dbReference type="CDD" id="cd14066">
    <property type="entry name" value="STKc_IRAK"/>
    <property type="match status" value="1"/>
</dbReference>
<organism evidence="9 10">
    <name type="scientific">Spinacia oleracea</name>
    <name type="common">Spinach</name>
    <dbReference type="NCBI Taxonomy" id="3562"/>
    <lineage>
        <taxon>Eukaryota</taxon>
        <taxon>Viridiplantae</taxon>
        <taxon>Streptophyta</taxon>
        <taxon>Embryophyta</taxon>
        <taxon>Tracheophyta</taxon>
        <taxon>Spermatophyta</taxon>
        <taxon>Magnoliopsida</taxon>
        <taxon>eudicotyledons</taxon>
        <taxon>Gunneridae</taxon>
        <taxon>Pentapetalae</taxon>
        <taxon>Caryophyllales</taxon>
        <taxon>Chenopodiaceae</taxon>
        <taxon>Chenopodioideae</taxon>
        <taxon>Anserineae</taxon>
        <taxon>Spinacia</taxon>
    </lineage>
</organism>
<dbReference type="PANTHER" id="PTHR47973">
    <property type="entry name" value="CYSTEINE-RICH RECEPTOR-LIKE PROTEIN KINASE 3"/>
    <property type="match status" value="1"/>
</dbReference>
<keyword evidence="5 6" id="KW-0067">ATP-binding</keyword>
<reference evidence="10 11" key="2">
    <citation type="submission" date="2025-05" db="UniProtKB">
        <authorList>
            <consortium name="RefSeq"/>
        </authorList>
    </citation>
    <scope>IDENTIFICATION</scope>
    <source>
        <tissue evidence="10 11">Leaf</tissue>
    </source>
</reference>
<dbReference type="InterPro" id="IPR000719">
    <property type="entry name" value="Prot_kinase_dom"/>
</dbReference>
<dbReference type="InterPro" id="IPR052059">
    <property type="entry name" value="CR_Ser/Thr_kinase"/>
</dbReference>
<gene>
    <name evidence="10 11 12" type="primary">LOC110805463</name>
</gene>
<name>A0A9R0JF92_SPIOL</name>
<evidence type="ECO:0000256" key="4">
    <source>
        <dbReference type="ARBA" id="ARBA00022777"/>
    </source>
</evidence>
<dbReference type="RefSeq" id="XP_021866766.2">
    <property type="nucleotide sequence ID" value="XM_022011074.2"/>
</dbReference>